<feature type="transmembrane region" description="Helical" evidence="8">
    <location>
        <begin position="45"/>
        <end position="64"/>
    </location>
</feature>
<dbReference type="GO" id="GO:0008137">
    <property type="term" value="F:NADH dehydrogenase (ubiquinone) activity"/>
    <property type="evidence" value="ECO:0007669"/>
    <property type="project" value="InterPro"/>
</dbReference>
<dbReference type="InterPro" id="IPR003918">
    <property type="entry name" value="NADH_UbQ_OxRdtase"/>
</dbReference>
<dbReference type="KEGG" id="daf:Desaf_1617"/>
<proteinExistence type="predicted"/>
<keyword evidence="11" id="KW-1185">Reference proteome</keyword>
<sequence length="612" mass="67052">MTEISSFFLHPAIGFFALALVLPFLPGRRPSKIPGFSKPGDDSSWWRWLLPLPAVLAIVAVFTYEPGNYGGFEYLGLKLQLGRLDRLSLIFANVFAIQALIGFIYAFHVRDKRLHMAACFYVGGAFGCVFSGDYLSLFIFWEIMSIASTMLIWLNSRENGRAPGAGLRYFLVHTLGGLLLLGGVLLRYKALGHFDFEHVGFEGARYYDWLIMFGFGVNAAFVALHAWLPDAYPEATITGAVFMSAFTTKTAVYVLARGFAGWDFLAYMGTAMALYGVLYASMENNARRILSYHIMSQVGYMVAGIGIGTALTMNGATAHAYAHILYKGLLFMSVGAILHSAGTASLEKLGGLAGRLPLVMLAYMVAGLSISGMPIFNGFVSKTMTIAGAFEDHHVILGILLEVAAVGTFLSVGLKLPYFAFWGGKPEDTTRVLKPIPGNMYLAMGLASAMCILQGLFPQMLYVFLPFQPVDYVPWTPWHVLQTLLLLGFTGLGFMLMRKVLKPHAQRNVDFEFLYMLIGRGFVALVSRPMAFFDSLWSEAWRVLGLRGLMGGAKGASIFDRKGIDTVVDGAAYTTRALGFVSARMQTGRLQDYLAGAVAIGVAAMILVWILR</sequence>
<feature type="transmembrane region" description="Helical" evidence="8">
    <location>
        <begin position="358"/>
        <end position="376"/>
    </location>
</feature>
<dbReference type="EMBL" id="CP003221">
    <property type="protein sequence ID" value="EGJ49953.1"/>
    <property type="molecule type" value="Genomic_DNA"/>
</dbReference>
<feature type="transmembrane region" description="Helical" evidence="8">
    <location>
        <begin position="235"/>
        <end position="256"/>
    </location>
</feature>
<dbReference type="eggNOG" id="COG0651">
    <property type="taxonomic scope" value="Bacteria"/>
</dbReference>
<dbReference type="HOGENOM" id="CLU_030481_0_0_7"/>
<comment type="subcellular location">
    <subcellularLocation>
        <location evidence="1">Cell membrane</location>
        <topology evidence="1">Multi-pass membrane protein</topology>
    </subcellularLocation>
    <subcellularLocation>
        <location evidence="7">Membrane</location>
        <topology evidence="7">Multi-pass membrane protein</topology>
    </subcellularLocation>
</comment>
<feature type="transmembrane region" description="Helical" evidence="8">
    <location>
        <begin position="87"/>
        <end position="107"/>
    </location>
</feature>
<gene>
    <name evidence="10" type="ORF">Desaf_1617</name>
</gene>
<feature type="transmembrane region" description="Helical" evidence="8">
    <location>
        <begin position="262"/>
        <end position="280"/>
    </location>
</feature>
<evidence type="ECO:0000256" key="1">
    <source>
        <dbReference type="ARBA" id="ARBA00004651"/>
    </source>
</evidence>
<evidence type="ECO:0000256" key="6">
    <source>
        <dbReference type="ARBA" id="ARBA00023136"/>
    </source>
</evidence>
<dbReference type="InterPro" id="IPR001750">
    <property type="entry name" value="ND/Mrp_TM"/>
</dbReference>
<reference evidence="10 11" key="1">
    <citation type="journal article" date="2011" name="J. Bacteriol.">
        <title>Genome sequence of the mercury-methylating and pleomorphic Desulfovibrio africanus Strain Walvis Bay.</title>
        <authorList>
            <person name="Brown S.D."/>
            <person name="Wall J.D."/>
            <person name="Kucken A.M."/>
            <person name="Gilmour C.C."/>
            <person name="Podar M."/>
            <person name="Brandt C.C."/>
            <person name="Teshima H."/>
            <person name="Detter J.C."/>
            <person name="Han C.S."/>
            <person name="Land M.L."/>
            <person name="Lucas S."/>
            <person name="Han J."/>
            <person name="Pennacchio L."/>
            <person name="Nolan M."/>
            <person name="Pitluck S."/>
            <person name="Woyke T."/>
            <person name="Goodwin L."/>
            <person name="Palumbo A.V."/>
            <person name="Elias D.A."/>
        </authorList>
    </citation>
    <scope>NUCLEOTIDE SEQUENCE [LARGE SCALE GENOMIC DNA]</scope>
    <source>
        <strain evidence="10 11">Walvis Bay</strain>
    </source>
</reference>
<organism evidence="10 11">
    <name type="scientific">Desulfocurvibacter africanus subsp. africanus str. Walvis Bay</name>
    <dbReference type="NCBI Taxonomy" id="690850"/>
    <lineage>
        <taxon>Bacteria</taxon>
        <taxon>Pseudomonadati</taxon>
        <taxon>Thermodesulfobacteriota</taxon>
        <taxon>Desulfovibrionia</taxon>
        <taxon>Desulfovibrionales</taxon>
        <taxon>Desulfovibrionaceae</taxon>
        <taxon>Desulfocurvibacter</taxon>
    </lineage>
</organism>
<dbReference type="Pfam" id="PF00361">
    <property type="entry name" value="Proton_antipo_M"/>
    <property type="match status" value="1"/>
</dbReference>
<dbReference type="STRING" id="690850.Desaf_1617"/>
<feature type="transmembrane region" description="Helical" evidence="8">
    <location>
        <begin position="138"/>
        <end position="155"/>
    </location>
</feature>
<feature type="transmembrane region" description="Helical" evidence="8">
    <location>
        <begin position="324"/>
        <end position="346"/>
    </location>
</feature>
<feature type="transmembrane region" description="Helical" evidence="8">
    <location>
        <begin position="441"/>
        <end position="465"/>
    </location>
</feature>
<protein>
    <submittedName>
        <fullName evidence="10">NADH dehydrogenase (Quinone)</fullName>
    </submittedName>
</protein>
<dbReference type="PANTHER" id="PTHR42682">
    <property type="entry name" value="HYDROGENASE-4 COMPONENT F"/>
    <property type="match status" value="1"/>
</dbReference>
<evidence type="ECO:0000256" key="5">
    <source>
        <dbReference type="ARBA" id="ARBA00023002"/>
    </source>
</evidence>
<evidence type="ECO:0000259" key="9">
    <source>
        <dbReference type="Pfam" id="PF00361"/>
    </source>
</evidence>
<dbReference type="GO" id="GO:0005886">
    <property type="term" value="C:plasma membrane"/>
    <property type="evidence" value="ECO:0007669"/>
    <property type="project" value="UniProtKB-SubCell"/>
</dbReference>
<feature type="transmembrane region" description="Helical" evidence="8">
    <location>
        <begin position="477"/>
        <end position="497"/>
    </location>
</feature>
<keyword evidence="5" id="KW-0560">Oxidoreductase</keyword>
<evidence type="ECO:0000256" key="3">
    <source>
        <dbReference type="ARBA" id="ARBA00022692"/>
    </source>
</evidence>
<evidence type="ECO:0000256" key="8">
    <source>
        <dbReference type="SAM" id="Phobius"/>
    </source>
</evidence>
<keyword evidence="2" id="KW-1003">Cell membrane</keyword>
<feature type="transmembrane region" description="Helical" evidence="8">
    <location>
        <begin position="6"/>
        <end position="25"/>
    </location>
</feature>
<feature type="transmembrane region" description="Helical" evidence="8">
    <location>
        <begin position="206"/>
        <end position="228"/>
    </location>
</feature>
<dbReference type="PRINTS" id="PR01437">
    <property type="entry name" value="NUOXDRDTASE4"/>
</dbReference>
<dbReference type="PANTHER" id="PTHR42682:SF4">
    <property type="entry name" value="NADH-UBIQUINONE_PLASTOQUINONE"/>
    <property type="match status" value="1"/>
</dbReference>
<feature type="transmembrane region" description="Helical" evidence="8">
    <location>
        <begin position="292"/>
        <end position="312"/>
    </location>
</feature>
<keyword evidence="4 8" id="KW-1133">Transmembrane helix</keyword>
<feature type="transmembrane region" description="Helical" evidence="8">
    <location>
        <begin position="396"/>
        <end position="421"/>
    </location>
</feature>
<keyword evidence="6 8" id="KW-0472">Membrane</keyword>
<evidence type="ECO:0000313" key="10">
    <source>
        <dbReference type="EMBL" id="EGJ49953.1"/>
    </source>
</evidence>
<evidence type="ECO:0000256" key="4">
    <source>
        <dbReference type="ARBA" id="ARBA00022989"/>
    </source>
</evidence>
<feature type="transmembrane region" description="Helical" evidence="8">
    <location>
        <begin position="167"/>
        <end position="186"/>
    </location>
</feature>
<name>F3Z155_DESAF</name>
<dbReference type="Gene3D" id="1.20.5.2700">
    <property type="match status" value="1"/>
</dbReference>
<evidence type="ECO:0000256" key="2">
    <source>
        <dbReference type="ARBA" id="ARBA00022475"/>
    </source>
</evidence>
<dbReference type="InterPro" id="IPR052175">
    <property type="entry name" value="ComplexI-like_HydComp"/>
</dbReference>
<dbReference type="NCBIfam" id="NF009310">
    <property type="entry name" value="PRK12668.1"/>
    <property type="match status" value="1"/>
</dbReference>
<dbReference type="RefSeq" id="WP_014259727.1">
    <property type="nucleotide sequence ID" value="NC_016629.1"/>
</dbReference>
<dbReference type="AlphaFoldDB" id="F3Z155"/>
<evidence type="ECO:0000256" key="7">
    <source>
        <dbReference type="RuleBase" id="RU000320"/>
    </source>
</evidence>
<evidence type="ECO:0000313" key="11">
    <source>
        <dbReference type="Proteomes" id="UP000007844"/>
    </source>
</evidence>
<keyword evidence="3 7" id="KW-0812">Transmembrane</keyword>
<dbReference type="GO" id="GO:0042773">
    <property type="term" value="P:ATP synthesis coupled electron transport"/>
    <property type="evidence" value="ECO:0007669"/>
    <property type="project" value="InterPro"/>
</dbReference>
<dbReference type="GO" id="GO:0016491">
    <property type="term" value="F:oxidoreductase activity"/>
    <property type="evidence" value="ECO:0007669"/>
    <property type="project" value="UniProtKB-KW"/>
</dbReference>
<accession>F3Z155</accession>
<feature type="domain" description="NADH:quinone oxidoreductase/Mrp antiporter transmembrane" evidence="9">
    <location>
        <begin position="131"/>
        <end position="400"/>
    </location>
</feature>
<dbReference type="Proteomes" id="UP000007844">
    <property type="component" value="Chromosome"/>
</dbReference>
<feature type="transmembrane region" description="Helical" evidence="8">
    <location>
        <begin position="593"/>
        <end position="611"/>
    </location>
</feature>